<proteinExistence type="predicted"/>
<evidence type="ECO:0000313" key="2">
    <source>
        <dbReference type="EMBL" id="RLV73885.1"/>
    </source>
</evidence>
<dbReference type="SUPFAM" id="SSF51182">
    <property type="entry name" value="RmlC-like cupins"/>
    <property type="match status" value="1"/>
</dbReference>
<dbReference type="PANTHER" id="PTHR36440">
    <property type="entry name" value="PUTATIVE (AFU_ORTHOLOGUE AFUA_8G07350)-RELATED"/>
    <property type="match status" value="1"/>
</dbReference>
<dbReference type="InterPro" id="IPR053146">
    <property type="entry name" value="QDO-like"/>
</dbReference>
<dbReference type="EMBL" id="QYCY01000002">
    <property type="protein sequence ID" value="RLV73885.1"/>
    <property type="molecule type" value="Genomic_DNA"/>
</dbReference>
<dbReference type="RefSeq" id="WP_121825570.1">
    <property type="nucleotide sequence ID" value="NC_022785.1"/>
</dbReference>
<comment type="caution">
    <text evidence="2">The sequence shown here is derived from an EMBL/GenBank/DDBJ whole genome shotgun (WGS) entry which is preliminary data.</text>
</comment>
<dbReference type="PANTHER" id="PTHR36440:SF1">
    <property type="entry name" value="PUTATIVE (AFU_ORTHOLOGUE AFUA_8G07350)-RELATED"/>
    <property type="match status" value="1"/>
</dbReference>
<feature type="domain" description="Cupin type-2" evidence="1">
    <location>
        <begin position="43"/>
        <end position="105"/>
    </location>
</feature>
<dbReference type="InterPro" id="IPR011051">
    <property type="entry name" value="RmlC_Cupin_sf"/>
</dbReference>
<organism evidence="2 3">
    <name type="scientific">Streptomyces rapamycinicus (strain ATCC 29253 / DSM 41530 / NRRL 5491 / AYB-994)</name>
    <name type="common">Streptomyces hygroscopicus (strain ATCC 29253)</name>
    <dbReference type="NCBI Taxonomy" id="1343740"/>
    <lineage>
        <taxon>Bacteria</taxon>
        <taxon>Bacillati</taxon>
        <taxon>Actinomycetota</taxon>
        <taxon>Actinomycetes</taxon>
        <taxon>Kitasatosporales</taxon>
        <taxon>Streptomycetaceae</taxon>
        <taxon>Streptomyces</taxon>
        <taxon>Streptomyces violaceusniger group</taxon>
    </lineage>
</organism>
<protein>
    <recommendedName>
        <fullName evidence="1">Cupin type-2 domain-containing protein</fullName>
    </recommendedName>
</protein>
<dbReference type="Proteomes" id="UP000281594">
    <property type="component" value="Unassembled WGS sequence"/>
</dbReference>
<evidence type="ECO:0000259" key="1">
    <source>
        <dbReference type="Pfam" id="PF07883"/>
    </source>
</evidence>
<dbReference type="Gene3D" id="2.60.120.10">
    <property type="entry name" value="Jelly Rolls"/>
    <property type="match status" value="1"/>
</dbReference>
<dbReference type="Pfam" id="PF07883">
    <property type="entry name" value="Cupin_2"/>
    <property type="match status" value="1"/>
</dbReference>
<dbReference type="AlphaFoldDB" id="A0A3L8R2G4"/>
<dbReference type="InterPro" id="IPR013096">
    <property type="entry name" value="Cupin_2"/>
</dbReference>
<dbReference type="InterPro" id="IPR014710">
    <property type="entry name" value="RmlC-like_jellyroll"/>
</dbReference>
<accession>A0A3L8R2G4</accession>
<gene>
    <name evidence="2" type="ORF">D3C57_131705</name>
</gene>
<evidence type="ECO:0000313" key="3">
    <source>
        <dbReference type="Proteomes" id="UP000281594"/>
    </source>
</evidence>
<name>A0A3L8R2G4_STRRN</name>
<dbReference type="STRING" id="1343740.M271_11910"/>
<reference evidence="2 3" key="1">
    <citation type="journal article" date="2018" name="J. Biol. Chem.">
        <title>Discovery of the actinoplanic acid pathway in Streptomyces rapamycinicus reveals a genetically conserved synergism with rapamycin.</title>
        <authorList>
            <person name="Mrak P."/>
            <person name="Krastel P."/>
            <person name="Pivk Lukancic P."/>
            <person name="Tao J."/>
            <person name="Pistorius D."/>
            <person name="Moore C.M."/>
        </authorList>
    </citation>
    <scope>NUCLEOTIDE SEQUENCE [LARGE SCALE GENOMIC DNA]</scope>
    <source>
        <strain evidence="2 3">NRRL 5491</strain>
    </source>
</reference>
<sequence>MSSPYVAQVGEHEQLEWLGGGTMEVLLDAKHTGGHLSVFRSIVPTATASPVHLHPDEDEIFVMLRGSGLIWAGDRRFELHAGGVAFLPRAVPHAYRFTSDDVEMLAIATPSGMEGFLRDAGWDRSRPKPPGWAVTPEALRRSAATNGQVVLGPPLATDEMIPAALLDAHH</sequence>